<dbReference type="InterPro" id="IPR012340">
    <property type="entry name" value="NA-bd_OB-fold"/>
</dbReference>
<evidence type="ECO:0000259" key="9">
    <source>
        <dbReference type="PROSITE" id="PS50886"/>
    </source>
</evidence>
<keyword evidence="5" id="KW-0648">Protein biosynthesis</keyword>
<dbReference type="KEGG" id="nlo:107224788"/>
<evidence type="ECO:0000256" key="8">
    <source>
        <dbReference type="SAM" id="MobiDB-lite"/>
    </source>
</evidence>
<feature type="domain" description="TRNA-binding" evidence="9">
    <location>
        <begin position="163"/>
        <end position="264"/>
    </location>
</feature>
<evidence type="ECO:0000256" key="7">
    <source>
        <dbReference type="SAM" id="Coils"/>
    </source>
</evidence>
<dbReference type="SUPFAM" id="SSF50249">
    <property type="entry name" value="Nucleic acid-binding proteins"/>
    <property type="match status" value="1"/>
</dbReference>
<proteinExistence type="predicted"/>
<evidence type="ECO:0000256" key="1">
    <source>
        <dbReference type="ARBA" id="ARBA00004496"/>
    </source>
</evidence>
<keyword evidence="4 6" id="KW-0694">RNA-binding</keyword>
<evidence type="ECO:0000313" key="11">
    <source>
        <dbReference type="RefSeq" id="XP_015520458.1"/>
    </source>
</evidence>
<dbReference type="PANTHER" id="PTHR11586:SF33">
    <property type="entry name" value="AMINOACYL TRNA SYNTHASE COMPLEX-INTERACTING MULTIFUNCTIONAL PROTEIN 1"/>
    <property type="match status" value="1"/>
</dbReference>
<dbReference type="PROSITE" id="PS50886">
    <property type="entry name" value="TRBD"/>
    <property type="match status" value="1"/>
</dbReference>
<keyword evidence="3 6" id="KW-0820">tRNA-binding</keyword>
<name>A0A6J0C1V9_NEOLC</name>
<accession>A0A6J0C1V9</accession>
<dbReference type="Gene3D" id="2.40.50.140">
    <property type="entry name" value="Nucleic acid-binding proteins"/>
    <property type="match status" value="1"/>
</dbReference>
<evidence type="ECO:0000256" key="2">
    <source>
        <dbReference type="ARBA" id="ARBA00022490"/>
    </source>
</evidence>
<dbReference type="InterPro" id="IPR051270">
    <property type="entry name" value="Tyrosine-tRNA_ligase_regulator"/>
</dbReference>
<dbReference type="FunFam" id="2.40.50.140:FF:000047">
    <property type="entry name" value="tyrosine--tRNA ligase, cytoplasmic isoform X2"/>
    <property type="match status" value="1"/>
</dbReference>
<keyword evidence="2" id="KW-0963">Cytoplasm</keyword>
<dbReference type="GO" id="GO:0000049">
    <property type="term" value="F:tRNA binding"/>
    <property type="evidence" value="ECO:0007669"/>
    <property type="project" value="UniProtKB-UniRule"/>
</dbReference>
<feature type="region of interest" description="Disordered" evidence="8">
    <location>
        <begin position="123"/>
        <end position="159"/>
    </location>
</feature>
<feature type="coiled-coil region" evidence="7">
    <location>
        <begin position="29"/>
        <end position="92"/>
    </location>
</feature>
<gene>
    <name evidence="11" type="primary">LOC107224788</name>
</gene>
<organism evidence="11">
    <name type="scientific">Neodiprion lecontei</name>
    <name type="common">Redheaded pine sawfly</name>
    <dbReference type="NCBI Taxonomy" id="441921"/>
    <lineage>
        <taxon>Eukaryota</taxon>
        <taxon>Metazoa</taxon>
        <taxon>Ecdysozoa</taxon>
        <taxon>Arthropoda</taxon>
        <taxon>Hexapoda</taxon>
        <taxon>Insecta</taxon>
        <taxon>Pterygota</taxon>
        <taxon>Neoptera</taxon>
        <taxon>Endopterygota</taxon>
        <taxon>Hymenoptera</taxon>
        <taxon>Tenthredinoidea</taxon>
        <taxon>Diprionidae</taxon>
        <taxon>Diprioninae</taxon>
        <taxon>Neodiprion</taxon>
    </lineage>
</organism>
<dbReference type="CDD" id="cd02799">
    <property type="entry name" value="tRNA_bind_EMAP-II_like"/>
    <property type="match status" value="1"/>
</dbReference>
<dbReference type="FunCoup" id="A0A6J0C1V9">
    <property type="interactions" value="1830"/>
</dbReference>
<dbReference type="GeneID" id="107224788"/>
<evidence type="ECO:0000313" key="10">
    <source>
        <dbReference type="Proteomes" id="UP000829291"/>
    </source>
</evidence>
<dbReference type="Proteomes" id="UP000829291">
    <property type="component" value="Chromosome 3"/>
</dbReference>
<evidence type="ECO:0000256" key="3">
    <source>
        <dbReference type="ARBA" id="ARBA00022555"/>
    </source>
</evidence>
<dbReference type="OrthoDB" id="197206at2759"/>
<keyword evidence="7" id="KW-0175">Coiled coil</keyword>
<evidence type="ECO:0000256" key="4">
    <source>
        <dbReference type="ARBA" id="ARBA00022884"/>
    </source>
</evidence>
<dbReference type="RefSeq" id="XP_015520458.1">
    <property type="nucleotide sequence ID" value="XM_015664972.2"/>
</dbReference>
<dbReference type="Pfam" id="PF01588">
    <property type="entry name" value="tRNA_bind"/>
    <property type="match status" value="1"/>
</dbReference>
<dbReference type="CTD" id="9255"/>
<dbReference type="GO" id="GO:0006412">
    <property type="term" value="P:translation"/>
    <property type="evidence" value="ECO:0007669"/>
    <property type="project" value="UniProtKB-KW"/>
</dbReference>
<dbReference type="GO" id="GO:0005737">
    <property type="term" value="C:cytoplasm"/>
    <property type="evidence" value="ECO:0007669"/>
    <property type="project" value="UniProtKB-SubCell"/>
</dbReference>
<dbReference type="AlphaFoldDB" id="A0A6J0C1V9"/>
<sequence length="324" mass="35358">MPILAKNILPVCVRLNNLLTSSMASANVIKRLESKASAAEQIIAGLKREVDQLKKGTKETYINQTDVLSLENQLLRGEIERYKNELVRLEMNRGVKQIPQANGRCSVKIDSKDISVVETAASTANENKPDAKAIKGKKASKEKGPGVKKPIAPTVESQEPPIDVGRLDFRIGRIVNAKKHPDADTLYVEEVDVGEEKNRTVVSGLVKYVPLEELNNKMVVLLCNLKPSKMRGVTSEAMVMCASTPDKVEILVPPLGAVPGDLVHVDGYPRAPDNILNSKKKIFETCAPDLMTDNERQAVYKGLPLHVPGKGTVVAPTLTCVQVK</sequence>
<dbReference type="InParanoid" id="A0A6J0C1V9"/>
<reference evidence="11" key="1">
    <citation type="submission" date="2025-08" db="UniProtKB">
        <authorList>
            <consortium name="RefSeq"/>
        </authorList>
    </citation>
    <scope>IDENTIFICATION</scope>
    <source>
        <tissue evidence="11">Thorax and Abdomen</tissue>
    </source>
</reference>
<comment type="subcellular location">
    <subcellularLocation>
        <location evidence="1">Cytoplasm</location>
    </subcellularLocation>
</comment>
<keyword evidence="10" id="KW-1185">Reference proteome</keyword>
<protein>
    <submittedName>
        <fullName evidence="11">Aminoacyl tRNA synthase complex-interacting multifunctional protein 1</fullName>
    </submittedName>
</protein>
<evidence type="ECO:0000256" key="6">
    <source>
        <dbReference type="PROSITE-ProRule" id="PRU00209"/>
    </source>
</evidence>
<dbReference type="PANTHER" id="PTHR11586">
    <property type="entry name" value="TRNA-AMINOACYLATION COFACTOR ARC1 FAMILY MEMBER"/>
    <property type="match status" value="1"/>
</dbReference>
<dbReference type="InterPro" id="IPR002547">
    <property type="entry name" value="tRNA-bd_dom"/>
</dbReference>
<evidence type="ECO:0000256" key="5">
    <source>
        <dbReference type="ARBA" id="ARBA00022917"/>
    </source>
</evidence>
<feature type="compositionally biased region" description="Basic and acidic residues" evidence="8">
    <location>
        <begin position="127"/>
        <end position="145"/>
    </location>
</feature>